<dbReference type="PANTHER" id="PTHR10695">
    <property type="entry name" value="DEPHOSPHO-COA KINASE-RELATED"/>
    <property type="match status" value="1"/>
</dbReference>
<dbReference type="GO" id="GO:0015937">
    <property type="term" value="P:coenzyme A biosynthetic process"/>
    <property type="evidence" value="ECO:0007669"/>
    <property type="project" value="UniProtKB-UniRule"/>
</dbReference>
<sequence>MPICGRASSVSDRVLPGDTPAGSERPFVLGLTGSIGMGKSAVAAMFQGLGVPVFDADAAVHRLQGPGGALLPAIEAAFPGTTGPDGVDRARLGAQVFGDPARLAALEAIVHPEVARLRRAFLAEHARAPIVVFDIPLLFEKGGSDLVDAVVVVSAPAAAQRARVLARPGMTEEKFARILALQLPDADKRARADHIIDTGTSLAETRHAVQALVHRLRGAAGPA</sequence>
<dbReference type="PANTHER" id="PTHR10695:SF46">
    <property type="entry name" value="BIFUNCTIONAL COENZYME A SYNTHASE-RELATED"/>
    <property type="match status" value="1"/>
</dbReference>
<keyword evidence="5 7" id="KW-0808">Transferase</keyword>
<dbReference type="GO" id="GO:0004140">
    <property type="term" value="F:dephospho-CoA kinase activity"/>
    <property type="evidence" value="ECO:0007669"/>
    <property type="project" value="UniProtKB-UniRule"/>
</dbReference>
<dbReference type="EMBL" id="JACLAU010000020">
    <property type="protein sequence ID" value="MBC2652458.1"/>
    <property type="molecule type" value="Genomic_DNA"/>
</dbReference>
<dbReference type="SUPFAM" id="SSF52540">
    <property type="entry name" value="P-loop containing nucleoside triphosphate hydrolases"/>
    <property type="match status" value="1"/>
</dbReference>
<evidence type="ECO:0000313" key="8">
    <source>
        <dbReference type="Proteomes" id="UP000520156"/>
    </source>
</evidence>
<comment type="subcellular location">
    <subcellularLocation>
        <location evidence="5">Cytoplasm</location>
    </subcellularLocation>
</comment>
<dbReference type="NCBIfam" id="TIGR00152">
    <property type="entry name" value="dephospho-CoA kinase"/>
    <property type="match status" value="1"/>
</dbReference>
<evidence type="ECO:0000256" key="4">
    <source>
        <dbReference type="ARBA" id="ARBA00022993"/>
    </source>
</evidence>
<dbReference type="AlphaFoldDB" id="A0A7X1KCM8"/>
<keyword evidence="8" id="KW-1185">Reference proteome</keyword>
<evidence type="ECO:0000256" key="1">
    <source>
        <dbReference type="ARBA" id="ARBA00009018"/>
    </source>
</evidence>
<comment type="pathway">
    <text evidence="5">Cofactor biosynthesis; coenzyme A biosynthesis; CoA from (R)-pantothenate: step 5/5.</text>
</comment>
<evidence type="ECO:0000256" key="2">
    <source>
        <dbReference type="ARBA" id="ARBA00022741"/>
    </source>
</evidence>
<dbReference type="InterPro" id="IPR001977">
    <property type="entry name" value="Depp_CoAkinase"/>
</dbReference>
<keyword evidence="3 5" id="KW-0067">ATP-binding</keyword>
<evidence type="ECO:0000313" key="7">
    <source>
        <dbReference type="EMBL" id="MBC2652458.1"/>
    </source>
</evidence>
<dbReference type="Gene3D" id="3.40.50.300">
    <property type="entry name" value="P-loop containing nucleotide triphosphate hydrolases"/>
    <property type="match status" value="1"/>
</dbReference>
<comment type="catalytic activity">
    <reaction evidence="5">
        <text>3'-dephospho-CoA + ATP = ADP + CoA + H(+)</text>
        <dbReference type="Rhea" id="RHEA:18245"/>
        <dbReference type="ChEBI" id="CHEBI:15378"/>
        <dbReference type="ChEBI" id="CHEBI:30616"/>
        <dbReference type="ChEBI" id="CHEBI:57287"/>
        <dbReference type="ChEBI" id="CHEBI:57328"/>
        <dbReference type="ChEBI" id="CHEBI:456216"/>
        <dbReference type="EC" id="2.7.1.24"/>
    </reaction>
</comment>
<comment type="similarity">
    <text evidence="1 5">Belongs to the CoaE family.</text>
</comment>
<dbReference type="HAMAP" id="MF_00376">
    <property type="entry name" value="Dephospho_CoA_kinase"/>
    <property type="match status" value="1"/>
</dbReference>
<keyword evidence="5 7" id="KW-0418">Kinase</keyword>
<dbReference type="Pfam" id="PF01121">
    <property type="entry name" value="CoaE"/>
    <property type="match status" value="1"/>
</dbReference>
<dbReference type="Proteomes" id="UP000520156">
    <property type="component" value="Unassembled WGS sequence"/>
</dbReference>
<dbReference type="CDD" id="cd02022">
    <property type="entry name" value="DPCK"/>
    <property type="match status" value="1"/>
</dbReference>
<protein>
    <recommendedName>
        <fullName evidence="5 6">Dephospho-CoA kinase</fullName>
        <ecNumber evidence="5 6">2.7.1.24</ecNumber>
    </recommendedName>
    <alternativeName>
        <fullName evidence="5">Dephosphocoenzyme A kinase</fullName>
    </alternativeName>
</protein>
<dbReference type="EC" id="2.7.1.24" evidence="5 6"/>
<dbReference type="GO" id="GO:0005737">
    <property type="term" value="C:cytoplasm"/>
    <property type="evidence" value="ECO:0007669"/>
    <property type="project" value="UniProtKB-SubCell"/>
</dbReference>
<evidence type="ECO:0000256" key="6">
    <source>
        <dbReference type="NCBIfam" id="TIGR00152"/>
    </source>
</evidence>
<reference evidence="7 8" key="1">
    <citation type="submission" date="2020-08" db="EMBL/GenBank/DDBJ databases">
        <title>The genome sequence of Novosphingobium flavum 4Y4.</title>
        <authorList>
            <person name="Liu Y."/>
        </authorList>
    </citation>
    <scope>NUCLEOTIDE SEQUENCE [LARGE SCALE GENOMIC DNA]</scope>
    <source>
        <strain evidence="7 8">4Y4</strain>
    </source>
</reference>
<dbReference type="GO" id="GO:0005524">
    <property type="term" value="F:ATP binding"/>
    <property type="evidence" value="ECO:0007669"/>
    <property type="project" value="UniProtKB-UniRule"/>
</dbReference>
<dbReference type="PROSITE" id="PS51219">
    <property type="entry name" value="DPCK"/>
    <property type="match status" value="1"/>
</dbReference>
<organism evidence="7 8">
    <name type="scientific">Novosphingobium aerophilum</name>
    <dbReference type="NCBI Taxonomy" id="2839843"/>
    <lineage>
        <taxon>Bacteria</taxon>
        <taxon>Pseudomonadati</taxon>
        <taxon>Pseudomonadota</taxon>
        <taxon>Alphaproteobacteria</taxon>
        <taxon>Sphingomonadales</taxon>
        <taxon>Sphingomonadaceae</taxon>
        <taxon>Novosphingobium</taxon>
    </lineage>
</organism>
<accession>A0A7X1KCM8</accession>
<dbReference type="InterPro" id="IPR027417">
    <property type="entry name" value="P-loop_NTPase"/>
</dbReference>
<evidence type="ECO:0000256" key="5">
    <source>
        <dbReference type="HAMAP-Rule" id="MF_00376"/>
    </source>
</evidence>
<keyword evidence="5" id="KW-0963">Cytoplasm</keyword>
<name>A0A7X1KCM8_9SPHN</name>
<gene>
    <name evidence="5" type="primary">coaE</name>
    <name evidence="7" type="ORF">H7F49_12160</name>
</gene>
<keyword evidence="4 5" id="KW-0173">Coenzyme A biosynthesis</keyword>
<keyword evidence="2 5" id="KW-0547">Nucleotide-binding</keyword>
<comment type="caution">
    <text evidence="7">The sequence shown here is derived from an EMBL/GenBank/DDBJ whole genome shotgun (WGS) entry which is preliminary data.</text>
</comment>
<evidence type="ECO:0000256" key="3">
    <source>
        <dbReference type="ARBA" id="ARBA00022840"/>
    </source>
</evidence>
<dbReference type="UniPathway" id="UPA00241">
    <property type="reaction ID" value="UER00356"/>
</dbReference>
<comment type="function">
    <text evidence="5">Catalyzes the phosphorylation of the 3'-hydroxyl group of dephosphocoenzyme A to form coenzyme A.</text>
</comment>
<feature type="binding site" evidence="5">
    <location>
        <begin position="36"/>
        <end position="41"/>
    </location>
    <ligand>
        <name>ATP</name>
        <dbReference type="ChEBI" id="CHEBI:30616"/>
    </ligand>
</feature>
<proteinExistence type="inferred from homology"/>